<evidence type="ECO:0000313" key="2">
    <source>
        <dbReference type="Proteomes" id="UP000494249"/>
    </source>
</evidence>
<evidence type="ECO:0000313" key="1">
    <source>
        <dbReference type="EMBL" id="CAB3720111.1"/>
    </source>
</evidence>
<proteinExistence type="predicted"/>
<dbReference type="AlphaFoldDB" id="A0A6J5BWN8"/>
<organism evidence="1 2">
    <name type="scientific">Paraburkholderia phenoliruptrix</name>
    <dbReference type="NCBI Taxonomy" id="252970"/>
    <lineage>
        <taxon>Bacteria</taxon>
        <taxon>Pseudomonadati</taxon>
        <taxon>Pseudomonadota</taxon>
        <taxon>Betaproteobacteria</taxon>
        <taxon>Burkholderiales</taxon>
        <taxon>Burkholderiaceae</taxon>
        <taxon>Paraburkholderia</taxon>
    </lineage>
</organism>
<dbReference type="Proteomes" id="UP000494249">
    <property type="component" value="Unassembled WGS sequence"/>
</dbReference>
<gene>
    <name evidence="1" type="ORF">LMG22037_04690</name>
</gene>
<dbReference type="EMBL" id="CADIKB010000028">
    <property type="protein sequence ID" value="CAB3720111.1"/>
    <property type="molecule type" value="Genomic_DNA"/>
</dbReference>
<dbReference type="RefSeq" id="WP_035482251.1">
    <property type="nucleotide sequence ID" value="NZ_CADFGL010000010.1"/>
</dbReference>
<protein>
    <submittedName>
        <fullName evidence="1">Uncharacterized protein</fullName>
    </submittedName>
</protein>
<sequence length="211" mass="21318">MADQFQLTQSVLQILGSMADPASLKQALISLATQTQISLNTLSTQAQAPSGAAGGDLGGTYPNPTLAKITNALTSYGGLTLVGEGIPVQVASAGQVSQAANVSATTLYTVPAGGAGWYRVSAQAVVTQAATSSSTLPNVGVTWTDNDSGVALSATTMTPTNTANAPGAFGLGSQMMYVKAGTNIQYLTSNYASSGATPMQYAVRARLEFLG</sequence>
<name>A0A6J5BWN8_9BURK</name>
<accession>A0A6J5BWN8</accession>
<reference evidence="1 2" key="1">
    <citation type="submission" date="2020-04" db="EMBL/GenBank/DDBJ databases">
        <authorList>
            <person name="De Canck E."/>
        </authorList>
    </citation>
    <scope>NUCLEOTIDE SEQUENCE [LARGE SCALE GENOMIC DNA]</scope>
    <source>
        <strain evidence="1 2">LMG 22037</strain>
    </source>
</reference>